<keyword evidence="3" id="KW-1185">Reference proteome</keyword>
<name>A0A448WI84_9PLAT</name>
<dbReference type="OrthoDB" id="29221at2759"/>
<dbReference type="Proteomes" id="UP000784294">
    <property type="component" value="Unassembled WGS sequence"/>
</dbReference>
<proteinExistence type="predicted"/>
<reference evidence="2" key="1">
    <citation type="submission" date="2018-11" db="EMBL/GenBank/DDBJ databases">
        <authorList>
            <consortium name="Pathogen Informatics"/>
        </authorList>
    </citation>
    <scope>NUCLEOTIDE SEQUENCE</scope>
</reference>
<dbReference type="EMBL" id="CAAALY010014710">
    <property type="protein sequence ID" value="VEL12418.1"/>
    <property type="molecule type" value="Genomic_DNA"/>
</dbReference>
<comment type="caution">
    <text evidence="2">The sequence shown here is derived from an EMBL/GenBank/DDBJ whole genome shotgun (WGS) entry which is preliminary data.</text>
</comment>
<protein>
    <submittedName>
        <fullName evidence="2">Uncharacterized protein</fullName>
    </submittedName>
</protein>
<accession>A0A448WI84</accession>
<feature type="compositionally biased region" description="Polar residues" evidence="1">
    <location>
        <begin position="120"/>
        <end position="130"/>
    </location>
</feature>
<evidence type="ECO:0000256" key="1">
    <source>
        <dbReference type="SAM" id="MobiDB-lite"/>
    </source>
</evidence>
<gene>
    <name evidence="2" type="ORF">PXEA_LOCUS5858</name>
</gene>
<feature type="region of interest" description="Disordered" evidence="1">
    <location>
        <begin position="120"/>
        <end position="139"/>
    </location>
</feature>
<sequence length="237" mass="27848">MKRRKQVRELTENERSLVISVRHCARELDDILQGSRRKMQSDLRLFSELGISTMFRGVDSYADMYEKLNLRSREALNNLLEKSKDAEEIQDTIDAIEETEGYWNTFLSNLDRETIAPSAHENSLHNSASESDNEEKSFQDVHRTFQTEGEFFNASEILLCDLQTFTEVTVHDLVRKHASIMFICQPAYLPDTVIRWRYAEVNKVKVIVPYKFNFYDNYFLMHFAIYPIFSKCYILGI</sequence>
<organism evidence="2 3">
    <name type="scientific">Protopolystoma xenopodis</name>
    <dbReference type="NCBI Taxonomy" id="117903"/>
    <lineage>
        <taxon>Eukaryota</taxon>
        <taxon>Metazoa</taxon>
        <taxon>Spiralia</taxon>
        <taxon>Lophotrochozoa</taxon>
        <taxon>Platyhelminthes</taxon>
        <taxon>Monogenea</taxon>
        <taxon>Polyopisthocotylea</taxon>
        <taxon>Polystomatidea</taxon>
        <taxon>Polystomatidae</taxon>
        <taxon>Protopolystoma</taxon>
    </lineage>
</organism>
<evidence type="ECO:0000313" key="3">
    <source>
        <dbReference type="Proteomes" id="UP000784294"/>
    </source>
</evidence>
<dbReference type="AlphaFoldDB" id="A0A448WI84"/>
<evidence type="ECO:0000313" key="2">
    <source>
        <dbReference type="EMBL" id="VEL12418.1"/>
    </source>
</evidence>